<dbReference type="RefSeq" id="WP_317490444.1">
    <property type="nucleotide sequence ID" value="NZ_CP136051.1"/>
</dbReference>
<evidence type="ECO:0000313" key="1">
    <source>
        <dbReference type="EMBL" id="WOK07792.1"/>
    </source>
</evidence>
<dbReference type="PROSITE" id="PS51257">
    <property type="entry name" value="PROKAR_LIPOPROTEIN"/>
    <property type="match status" value="1"/>
</dbReference>
<sequence length="209" mass="23852">MKRYFLLIASVSFILGCQPKPSFDKEKLTVELDSILEIDQRYRKELLAIEETGGRNSPKAKEVIKKIWQADSSNVRRIVEIIDMVGGYPGESMVGGSAGRATFYVLQHAPDSIQDKYYDLIIDAASRNELKKSLAAMYQDRYLMHRGEPQIYGTQVRTEYKTDPTTGMRFDSTYVWPLADTTNIDSIRTLSGMGPLEEYLNQFGVSRWE</sequence>
<protein>
    <submittedName>
        <fullName evidence="1">DUF6624 domain-containing protein</fullName>
    </submittedName>
</protein>
<accession>A0ABZ0IVX8</accession>
<dbReference type="Proteomes" id="UP001302349">
    <property type="component" value="Chromosome"/>
</dbReference>
<organism evidence="1 2">
    <name type="scientific">Imperialibacter roseus</name>
    <dbReference type="NCBI Taxonomy" id="1324217"/>
    <lineage>
        <taxon>Bacteria</taxon>
        <taxon>Pseudomonadati</taxon>
        <taxon>Bacteroidota</taxon>
        <taxon>Cytophagia</taxon>
        <taxon>Cytophagales</taxon>
        <taxon>Flammeovirgaceae</taxon>
        <taxon>Imperialibacter</taxon>
    </lineage>
</organism>
<dbReference type="Pfam" id="PF20329">
    <property type="entry name" value="DUF6624"/>
    <property type="match status" value="1"/>
</dbReference>
<dbReference type="InterPro" id="IPR046732">
    <property type="entry name" value="DUF6624"/>
</dbReference>
<keyword evidence="2" id="KW-1185">Reference proteome</keyword>
<proteinExistence type="predicted"/>
<reference evidence="1 2" key="1">
    <citation type="journal article" date="2023" name="Microbiol. Resour. Announc.">
        <title>Complete Genome Sequence of Imperialibacter roseus strain P4T.</title>
        <authorList>
            <person name="Tizabi D.R."/>
            <person name="Bachvaroff T."/>
            <person name="Hill R.T."/>
        </authorList>
    </citation>
    <scope>NUCLEOTIDE SEQUENCE [LARGE SCALE GENOMIC DNA]</scope>
    <source>
        <strain evidence="1 2">P4T</strain>
    </source>
</reference>
<evidence type="ECO:0000313" key="2">
    <source>
        <dbReference type="Proteomes" id="UP001302349"/>
    </source>
</evidence>
<gene>
    <name evidence="1" type="ORF">RT717_04025</name>
</gene>
<name>A0ABZ0IVX8_9BACT</name>
<dbReference type="EMBL" id="CP136051">
    <property type="protein sequence ID" value="WOK07792.1"/>
    <property type="molecule type" value="Genomic_DNA"/>
</dbReference>